<accession>A0ABU6P0L7</accession>
<feature type="transmembrane region" description="Helical" evidence="7">
    <location>
        <begin position="239"/>
        <end position="260"/>
    </location>
</feature>
<evidence type="ECO:0000313" key="9">
    <source>
        <dbReference type="Proteomes" id="UP001342826"/>
    </source>
</evidence>
<comment type="caution">
    <text evidence="8">The sequence shown here is derived from an EMBL/GenBank/DDBJ whole genome shotgun (WGS) entry which is preliminary data.</text>
</comment>
<feature type="transmembrane region" description="Helical" evidence="7">
    <location>
        <begin position="267"/>
        <end position="288"/>
    </location>
</feature>
<keyword evidence="3" id="KW-1003">Cell membrane</keyword>
<organism evidence="8 9">
    <name type="scientific">Metabacillus fastidiosus</name>
    <dbReference type="NCBI Taxonomy" id="1458"/>
    <lineage>
        <taxon>Bacteria</taxon>
        <taxon>Bacillati</taxon>
        <taxon>Bacillota</taxon>
        <taxon>Bacilli</taxon>
        <taxon>Bacillales</taxon>
        <taxon>Bacillaceae</taxon>
        <taxon>Metabacillus</taxon>
    </lineage>
</organism>
<evidence type="ECO:0000256" key="5">
    <source>
        <dbReference type="ARBA" id="ARBA00022989"/>
    </source>
</evidence>
<dbReference type="Proteomes" id="UP001342826">
    <property type="component" value="Unassembled WGS sequence"/>
</dbReference>
<dbReference type="Gene3D" id="1.10.3430.10">
    <property type="entry name" value="Ammonium transporter AmtB like domains"/>
    <property type="match status" value="1"/>
</dbReference>
<gene>
    <name evidence="8" type="ORF">P9271_16490</name>
</gene>
<feature type="transmembrane region" description="Helical" evidence="7">
    <location>
        <begin position="107"/>
        <end position="128"/>
    </location>
</feature>
<evidence type="ECO:0000313" key="8">
    <source>
        <dbReference type="EMBL" id="MED4402904.1"/>
    </source>
</evidence>
<dbReference type="PANTHER" id="PTHR10464">
    <property type="entry name" value="UREA TRANSPORTER"/>
    <property type="match status" value="1"/>
</dbReference>
<keyword evidence="4 7" id="KW-0812">Transmembrane</keyword>
<proteinExistence type="inferred from homology"/>
<evidence type="ECO:0000256" key="6">
    <source>
        <dbReference type="ARBA" id="ARBA00023136"/>
    </source>
</evidence>
<evidence type="ECO:0000256" key="3">
    <source>
        <dbReference type="ARBA" id="ARBA00022475"/>
    </source>
</evidence>
<evidence type="ECO:0000256" key="7">
    <source>
        <dbReference type="SAM" id="Phobius"/>
    </source>
</evidence>
<keyword evidence="5 7" id="KW-1133">Transmembrane helix</keyword>
<protein>
    <submittedName>
        <fullName evidence="8">Urea transporter</fullName>
    </submittedName>
</protein>
<feature type="transmembrane region" description="Helical" evidence="7">
    <location>
        <begin position="294"/>
        <end position="313"/>
    </location>
</feature>
<dbReference type="PANTHER" id="PTHR10464:SF4">
    <property type="entry name" value="UREA TRANSPORTER"/>
    <property type="match status" value="1"/>
</dbReference>
<evidence type="ECO:0000256" key="2">
    <source>
        <dbReference type="ARBA" id="ARBA00005914"/>
    </source>
</evidence>
<keyword evidence="6 7" id="KW-0472">Membrane</keyword>
<evidence type="ECO:0000256" key="1">
    <source>
        <dbReference type="ARBA" id="ARBA00004651"/>
    </source>
</evidence>
<name>A0ABU6P0L7_9BACI</name>
<comment type="similarity">
    <text evidence="2">Belongs to the urea transporter family.</text>
</comment>
<dbReference type="Pfam" id="PF03253">
    <property type="entry name" value="UT"/>
    <property type="match status" value="1"/>
</dbReference>
<evidence type="ECO:0000256" key="4">
    <source>
        <dbReference type="ARBA" id="ARBA00022692"/>
    </source>
</evidence>
<dbReference type="InterPro" id="IPR029020">
    <property type="entry name" value="Ammonium/urea_transptr"/>
</dbReference>
<feature type="transmembrane region" description="Helical" evidence="7">
    <location>
        <begin position="135"/>
        <end position="154"/>
    </location>
</feature>
<dbReference type="EMBL" id="JARTFS010000013">
    <property type="protein sequence ID" value="MED4402904.1"/>
    <property type="molecule type" value="Genomic_DNA"/>
</dbReference>
<dbReference type="PIRSF" id="PIRSF016502">
    <property type="entry name" value="Urea_transporter"/>
    <property type="match status" value="1"/>
</dbReference>
<feature type="transmembrane region" description="Helical" evidence="7">
    <location>
        <begin position="215"/>
        <end position="233"/>
    </location>
</feature>
<dbReference type="RefSeq" id="WP_066224870.1">
    <property type="nucleotide sequence ID" value="NZ_JARTFS010000013.1"/>
</dbReference>
<dbReference type="InterPro" id="IPR004937">
    <property type="entry name" value="Urea_transporter"/>
</dbReference>
<sequence length="320" mass="35139">MKKKHIYEREEKMLNIRNIQSLGLATLRGISQVILIENAFSGFIILLAITVSSYFLGIIALLSSLIGTLVAKIGGADEAKINQGLFGYNSLLTGIALELFLNEPYQWIIALAGAAITAIVTAAIMHIMKGTGLPVLTFPYIILTWFMLLAAYRLDTFTLSPELVPQYLSHRKLKFVGETHLLEGILNGIGQIFFLEQNVSCFLILVAVCFAGWKFCIYVLLGNIIALLTALFLGAEHTLITMGLYGYNAILTILAVSVVFQSNQNRFSIILTGIFGAFLAVIMTASVSTWLLPYGLPSLTMPFVLSSWVILAARKVLPRL</sequence>
<feature type="transmembrane region" description="Helical" evidence="7">
    <location>
        <begin position="188"/>
        <end position="208"/>
    </location>
</feature>
<comment type="subcellular location">
    <subcellularLocation>
        <location evidence="1">Cell membrane</location>
        <topology evidence="1">Multi-pass membrane protein</topology>
    </subcellularLocation>
</comment>
<reference evidence="8 9" key="1">
    <citation type="submission" date="2023-03" db="EMBL/GenBank/DDBJ databases">
        <title>Bacillus Genome Sequencing.</title>
        <authorList>
            <person name="Dunlap C."/>
        </authorList>
    </citation>
    <scope>NUCLEOTIDE SEQUENCE [LARGE SCALE GENOMIC DNA]</scope>
    <source>
        <strain evidence="8 9">NRS-1717</strain>
    </source>
</reference>
<keyword evidence="9" id="KW-1185">Reference proteome</keyword>